<reference evidence="3" key="1">
    <citation type="submission" date="2020-06" db="EMBL/GenBank/DDBJ databases">
        <authorList>
            <consortium name="Plant Systems Biology data submission"/>
        </authorList>
    </citation>
    <scope>NUCLEOTIDE SEQUENCE</scope>
    <source>
        <strain evidence="3">D6</strain>
    </source>
</reference>
<dbReference type="EMBL" id="CAICTM010000952">
    <property type="protein sequence ID" value="CAB9518686.1"/>
    <property type="molecule type" value="Genomic_DNA"/>
</dbReference>
<feature type="chain" id="PRO_5040267907" description="VWFD domain-containing protein" evidence="2">
    <location>
        <begin position="20"/>
        <end position="1211"/>
    </location>
</feature>
<keyword evidence="2" id="KW-0732">Signal</keyword>
<dbReference type="Proteomes" id="UP001153069">
    <property type="component" value="Unassembled WGS sequence"/>
</dbReference>
<accession>A0A9N8EG89</accession>
<keyword evidence="4" id="KW-1185">Reference proteome</keyword>
<evidence type="ECO:0000256" key="2">
    <source>
        <dbReference type="SAM" id="SignalP"/>
    </source>
</evidence>
<feature type="compositionally biased region" description="Gly residues" evidence="1">
    <location>
        <begin position="357"/>
        <end position="366"/>
    </location>
</feature>
<dbReference type="AlphaFoldDB" id="A0A9N8EG89"/>
<gene>
    <name evidence="3" type="ORF">SEMRO_954_G224310.1</name>
</gene>
<name>A0A9N8EG89_9STRA</name>
<evidence type="ECO:0000256" key="1">
    <source>
        <dbReference type="SAM" id="MobiDB-lite"/>
    </source>
</evidence>
<evidence type="ECO:0008006" key="5">
    <source>
        <dbReference type="Google" id="ProtNLM"/>
    </source>
</evidence>
<feature type="signal peptide" evidence="2">
    <location>
        <begin position="1"/>
        <end position="19"/>
    </location>
</feature>
<organism evidence="3 4">
    <name type="scientific">Seminavis robusta</name>
    <dbReference type="NCBI Taxonomy" id="568900"/>
    <lineage>
        <taxon>Eukaryota</taxon>
        <taxon>Sar</taxon>
        <taxon>Stramenopiles</taxon>
        <taxon>Ochrophyta</taxon>
        <taxon>Bacillariophyta</taxon>
        <taxon>Bacillariophyceae</taxon>
        <taxon>Bacillariophycidae</taxon>
        <taxon>Naviculales</taxon>
        <taxon>Naviculaceae</taxon>
        <taxon>Seminavis</taxon>
    </lineage>
</organism>
<comment type="caution">
    <text evidence="3">The sequence shown here is derived from an EMBL/GenBank/DDBJ whole genome shotgun (WGS) entry which is preliminary data.</text>
</comment>
<evidence type="ECO:0000313" key="3">
    <source>
        <dbReference type="EMBL" id="CAB9518686.1"/>
    </source>
</evidence>
<sequence length="1211" mass="129001">MKFLATSLLLASMASWAQADMCVKKVMDFDGLERGTYVTNQFKDDFGATISCKGGKDNSCRIFDTAVPYGHWPSGSCRTSKCKIGSCSNKNGCGDPDLGAPNKYCPGGGPGEGDGGKPGKKYENCQPLGNILIVDENGPDKPPDDAVGGNIYFKFDNPIILESGHFLDVDGYEETFIIAKFCDGGQVKRDVDKLGDNGYGKLDLSDITKPVCEVEVEFSGSGSFSSLEYDYCAQCEPVECPGSGVMVTPTDYPACTPECPSDRSPGPDPVCIDKVMDFEGLDRGTYVTNQFKDDFGATISCKGGKDNSCRIFDTAIPYGHWPSGSCRTSECSLSSCSNKNGCGDPDLGAPNRKCPDGGPGSGGGGEPGKKYENCQPLGNVLIVDENGPGKPPDDAVGGNIYFKFDNPIVLASGHFLDVDDYEETFIIAKFCDGGQVKRDVDKLGDNGYGKLDLSDITKPVCEVEVEFSGSGSFSSLEYALCGECEPVECPGSGVMVTPTNFPACTPECTCEAVECPISKVMVVPGDFPDCTPECTCGPVQCPGTDLMVTPSDFPDCTPVCSCDEVQCPGTDVMVTPSDFPTCTPECTCAAVECPGSGVMVIPSDFPECNPVCTCGPVQCPGSDVMVTPGDFPDCTPVCTCDAITCPTGETMTPSDFPDCTSPCPTECDPVTCPTGETMTSNDFPDCSSPCPTECDPITCPTGETMTPSDFPDCTSSCPTECSPVECPLSGTTMTPSDFPDCTPVCPSECSPVECPDSGTMVTPSDFPDCTPECPTECDPVECPGSGVMVTPVDFPTCTPECTCAPYECPDGTMVVPEDFPGCTAVCPPPPPTSCDPVECPGTDVMMTPSDFPDCTPECSCGACDPCPGDMVASQGAFPDCACECPPPPTSCDPVECPGTGVMVTPSDFPDCTPECTCGACDPCPGDMVASQSAFPDCGCECPAPTDPVITDFWSSAEIAVLKLGEETLEIQANAETDEWLFINGEPIMDFEDGKFHKTELAGSLVRYKQSSPGVREANIYLYGDDHERMQIKTYKSFVRVDVNWIGNPDDFKACESASSIPPKWLKFFFRRHAQWTQNQSIHLHDVLQQACQLFPQARCGSSPFFNDTECYTCLSPSPALTDDGYADGNFIGCRALHSTFPLTNPENRCAHVALDDTLDPMGKFNASTTTPLAFPQYRISLKLFALETIRRYPPLAVVPILDARDNHRMLR</sequence>
<protein>
    <recommendedName>
        <fullName evidence="5">VWFD domain-containing protein</fullName>
    </recommendedName>
</protein>
<feature type="region of interest" description="Disordered" evidence="1">
    <location>
        <begin position="350"/>
        <end position="369"/>
    </location>
</feature>
<dbReference type="OrthoDB" id="6019304at2759"/>
<evidence type="ECO:0000313" key="4">
    <source>
        <dbReference type="Proteomes" id="UP001153069"/>
    </source>
</evidence>
<proteinExistence type="predicted"/>